<dbReference type="InterPro" id="IPR049340">
    <property type="entry name" value="TP0453"/>
</dbReference>
<keyword evidence="1" id="KW-1133">Transmembrane helix</keyword>
<organism evidence="3 4">
    <name type="scientific">Treponema parvum</name>
    <dbReference type="NCBI Taxonomy" id="138851"/>
    <lineage>
        <taxon>Bacteria</taxon>
        <taxon>Pseudomonadati</taxon>
        <taxon>Spirochaetota</taxon>
        <taxon>Spirochaetia</taxon>
        <taxon>Spirochaetales</taxon>
        <taxon>Treponemataceae</taxon>
        <taxon>Treponema</taxon>
    </lineage>
</organism>
<sequence length="316" mass="34689">MKKHDLPFVKKRYTLCINAAVLFFIFVFVFIMSSCKSVEKALPAVDALSVLEEDSAVYFRIPVAQHSDFVKKMLCSAISGLTEENASLIVPKIDNICAGIGSAKDAGRIQFSADGYIPPLAIKAALTSKNGWNMKKSSVNASVGGIPIPYIYYSREDTSYLLGLASLKNIVLAKDVDPLFKRYNAQLKSVSESGSIMRPQDTWTSNTYEWMSEKTSDIRFCVLRPQAFLASLLGTDMRFAIVCARGALAKGADGSFKLTLELEFPNSLVAKAARAALTLVFGKNIALGESATVLKLTDMRFTQEQILEIFVHNILP</sequence>
<dbReference type="AlphaFoldDB" id="A0A975F489"/>
<feature type="transmembrane region" description="Helical" evidence="1">
    <location>
        <begin position="12"/>
        <end position="32"/>
    </location>
</feature>
<protein>
    <recommendedName>
        <fullName evidence="2">Outer membrane-associated lipoprotein TP0453 domain-containing protein</fullName>
    </recommendedName>
</protein>
<accession>A0A975F489</accession>
<evidence type="ECO:0000259" key="2">
    <source>
        <dbReference type="Pfam" id="PF20740"/>
    </source>
</evidence>
<name>A0A975F489_9SPIR</name>
<evidence type="ECO:0000256" key="1">
    <source>
        <dbReference type="SAM" id="Phobius"/>
    </source>
</evidence>
<evidence type="ECO:0000313" key="3">
    <source>
        <dbReference type="EMBL" id="QTQ14125.1"/>
    </source>
</evidence>
<dbReference type="KEGG" id="tpav:HRQ91_06445"/>
<dbReference type="RefSeq" id="WP_210118810.1">
    <property type="nucleotide sequence ID" value="NZ_CP054142.1"/>
</dbReference>
<proteinExistence type="predicted"/>
<keyword evidence="4" id="KW-1185">Reference proteome</keyword>
<dbReference type="Pfam" id="PF20740">
    <property type="entry name" value="TP0453"/>
    <property type="match status" value="1"/>
</dbReference>
<dbReference type="EMBL" id="CP054142">
    <property type="protein sequence ID" value="QTQ14125.1"/>
    <property type="molecule type" value="Genomic_DNA"/>
</dbReference>
<evidence type="ECO:0000313" key="4">
    <source>
        <dbReference type="Proteomes" id="UP000671908"/>
    </source>
</evidence>
<dbReference type="Proteomes" id="UP000671908">
    <property type="component" value="Chromosome"/>
</dbReference>
<keyword evidence="1" id="KW-0812">Transmembrane</keyword>
<dbReference type="PROSITE" id="PS51257">
    <property type="entry name" value="PROKAR_LIPOPROTEIN"/>
    <property type="match status" value="1"/>
</dbReference>
<gene>
    <name evidence="3" type="ORF">HRQ91_06445</name>
</gene>
<keyword evidence="1" id="KW-0472">Membrane</keyword>
<reference evidence="3 4" key="1">
    <citation type="journal article" date="2021" name="Microbiol. Resour. Announc.">
        <title>Complete Genome Sequences of Three Human Oral Treponema parvum Isolates.</title>
        <authorList>
            <person name="Zeng H."/>
            <person name="Watt R.M."/>
        </authorList>
    </citation>
    <scope>NUCLEOTIDE SEQUENCE [LARGE SCALE GENOMIC DNA]</scope>
    <source>
        <strain evidence="3 4">ATCC 700770</strain>
    </source>
</reference>
<feature type="domain" description="Outer membrane-associated lipoprotein TP0453" evidence="2">
    <location>
        <begin position="45"/>
        <end position="306"/>
    </location>
</feature>